<accession>A0A553ULS4</accession>
<gene>
    <name evidence="7" type="ORF">FNU79_15650</name>
</gene>
<keyword evidence="4 5" id="KW-0067">ATP-binding</keyword>
<keyword evidence="2 5" id="KW-0547">Nucleotide-binding</keyword>
<dbReference type="CDD" id="cd14014">
    <property type="entry name" value="STKc_PknB_like"/>
    <property type="match status" value="1"/>
</dbReference>
<dbReference type="Proteomes" id="UP000316092">
    <property type="component" value="Unassembled WGS sequence"/>
</dbReference>
<sequence>MPLSAGQTLTGRYLLHEMIGEGGSALVYRATDLHLGRDVALKVLHEQVHFLDRERFLREVRILARLSHPGVVAIHDLGQDLGRDFFTMPLLTGGPISLLGPLEDAPGSLERFLTAAAFVSKALAHIHDEGLVHRDLTPGNVLLGADGLPRIMDFGLVSMSEHTRHLTRSGVTLGTPQYMAPEQARGSGVGPSSDLYALGAVLYRVACGSPPFVGDNDQSVLFQHVYEHVPDPRELNPAIPDHVATILLHLLAKKPENRPPHARALAELWVQARFEARAGASAQYRGGRSRSGVHLGGPAWPSELRERWNISLPGEVTWPSAVVGHQGLLAVGTRSGQLALVSSSGDLHATLGANDEVTAPATLLGNGVIYGAWDGALRRASLDGSLIWTHQTRAELTGAPTLWGDRVLVTSRDGHLHAVNAQTGELAWAYRTDGPIAASPLIWGGAALIADENGWLHALDALTGSQLWKVEVGVTHATPALSPLGRGEAALIVATWKGEVHALHLQIKAGRAALASDAVLWSYDLEDEVWAAPAVQEDVVVVAGWGGQVRALTLAGGDDIWMHQLGGRVTASPVISGSYVYLASELGELSALGLHSGRSVWSQREAQGVQATPLADGGSLYVAFMDGTLRAYR</sequence>
<organism evidence="7 8">
    <name type="scientific">Deinococcus detaillensis</name>
    <dbReference type="NCBI Taxonomy" id="2592048"/>
    <lineage>
        <taxon>Bacteria</taxon>
        <taxon>Thermotogati</taxon>
        <taxon>Deinococcota</taxon>
        <taxon>Deinococci</taxon>
        <taxon>Deinococcales</taxon>
        <taxon>Deinococcaceae</taxon>
        <taxon>Deinococcus</taxon>
    </lineage>
</organism>
<dbReference type="GO" id="GO:0005524">
    <property type="term" value="F:ATP binding"/>
    <property type="evidence" value="ECO:0007669"/>
    <property type="project" value="UniProtKB-UniRule"/>
</dbReference>
<dbReference type="InterPro" id="IPR011047">
    <property type="entry name" value="Quinoprotein_ADH-like_sf"/>
</dbReference>
<evidence type="ECO:0000256" key="4">
    <source>
        <dbReference type="ARBA" id="ARBA00022840"/>
    </source>
</evidence>
<feature type="binding site" evidence="5">
    <location>
        <position position="42"/>
    </location>
    <ligand>
        <name>ATP</name>
        <dbReference type="ChEBI" id="CHEBI:30616"/>
    </ligand>
</feature>
<dbReference type="PANTHER" id="PTHR43289:SF34">
    <property type="entry name" value="SERINE_THREONINE-PROTEIN KINASE YBDM-RELATED"/>
    <property type="match status" value="1"/>
</dbReference>
<dbReference type="InterPro" id="IPR017441">
    <property type="entry name" value="Protein_kinase_ATP_BS"/>
</dbReference>
<dbReference type="SUPFAM" id="SSF56112">
    <property type="entry name" value="Protein kinase-like (PK-like)"/>
    <property type="match status" value="1"/>
</dbReference>
<protein>
    <submittedName>
        <fullName evidence="7">Serine/threonine-protein kinase</fullName>
    </submittedName>
</protein>
<dbReference type="SUPFAM" id="SSF50998">
    <property type="entry name" value="Quinoprotein alcohol dehydrogenase-like"/>
    <property type="match status" value="1"/>
</dbReference>
<evidence type="ECO:0000259" key="6">
    <source>
        <dbReference type="PROSITE" id="PS50011"/>
    </source>
</evidence>
<dbReference type="PANTHER" id="PTHR43289">
    <property type="entry name" value="MITOGEN-ACTIVATED PROTEIN KINASE KINASE KINASE 20-RELATED"/>
    <property type="match status" value="1"/>
</dbReference>
<dbReference type="SMART" id="SM00564">
    <property type="entry name" value="PQQ"/>
    <property type="match status" value="7"/>
</dbReference>
<evidence type="ECO:0000313" key="8">
    <source>
        <dbReference type="Proteomes" id="UP000316092"/>
    </source>
</evidence>
<dbReference type="InterPro" id="IPR018391">
    <property type="entry name" value="PQQ_b-propeller_rpt"/>
</dbReference>
<dbReference type="PROSITE" id="PS00107">
    <property type="entry name" value="PROTEIN_KINASE_ATP"/>
    <property type="match status" value="1"/>
</dbReference>
<evidence type="ECO:0000256" key="3">
    <source>
        <dbReference type="ARBA" id="ARBA00022777"/>
    </source>
</evidence>
<dbReference type="PROSITE" id="PS00109">
    <property type="entry name" value="PROTEIN_KINASE_TYR"/>
    <property type="match status" value="1"/>
</dbReference>
<dbReference type="InterPro" id="IPR002372">
    <property type="entry name" value="PQQ_rpt_dom"/>
</dbReference>
<keyword evidence="8" id="KW-1185">Reference proteome</keyword>
<dbReference type="Gene3D" id="1.10.510.10">
    <property type="entry name" value="Transferase(Phosphotransferase) domain 1"/>
    <property type="match status" value="1"/>
</dbReference>
<dbReference type="PROSITE" id="PS50011">
    <property type="entry name" value="PROTEIN_KINASE_DOM"/>
    <property type="match status" value="1"/>
</dbReference>
<proteinExistence type="predicted"/>
<evidence type="ECO:0000256" key="2">
    <source>
        <dbReference type="ARBA" id="ARBA00022741"/>
    </source>
</evidence>
<evidence type="ECO:0000256" key="1">
    <source>
        <dbReference type="ARBA" id="ARBA00022679"/>
    </source>
</evidence>
<evidence type="ECO:0000313" key="7">
    <source>
        <dbReference type="EMBL" id="TSA81163.1"/>
    </source>
</evidence>
<evidence type="ECO:0000256" key="5">
    <source>
        <dbReference type="PROSITE-ProRule" id="PRU10141"/>
    </source>
</evidence>
<dbReference type="AlphaFoldDB" id="A0A553ULS4"/>
<dbReference type="EMBL" id="VKDB01000024">
    <property type="protein sequence ID" value="TSA81163.1"/>
    <property type="molecule type" value="Genomic_DNA"/>
</dbReference>
<comment type="caution">
    <text evidence="7">The sequence shown here is derived from an EMBL/GenBank/DDBJ whole genome shotgun (WGS) entry which is preliminary data.</text>
</comment>
<dbReference type="InterPro" id="IPR015943">
    <property type="entry name" value="WD40/YVTN_repeat-like_dom_sf"/>
</dbReference>
<dbReference type="InterPro" id="IPR008266">
    <property type="entry name" value="Tyr_kinase_AS"/>
</dbReference>
<feature type="domain" description="Protein kinase" evidence="6">
    <location>
        <begin position="13"/>
        <end position="270"/>
    </location>
</feature>
<dbReference type="RefSeq" id="WP_143721734.1">
    <property type="nucleotide sequence ID" value="NZ_VKDB01000024.1"/>
</dbReference>
<dbReference type="Gene3D" id="3.30.200.20">
    <property type="entry name" value="Phosphorylase Kinase, domain 1"/>
    <property type="match status" value="1"/>
</dbReference>
<dbReference type="InterPro" id="IPR000719">
    <property type="entry name" value="Prot_kinase_dom"/>
</dbReference>
<dbReference type="Gene3D" id="2.130.10.10">
    <property type="entry name" value="YVTN repeat-like/Quinoprotein amine dehydrogenase"/>
    <property type="match status" value="2"/>
</dbReference>
<keyword evidence="3 7" id="KW-0418">Kinase</keyword>
<dbReference type="OrthoDB" id="9788659at2"/>
<dbReference type="Pfam" id="PF13360">
    <property type="entry name" value="PQQ_2"/>
    <property type="match status" value="2"/>
</dbReference>
<name>A0A553ULS4_9DEIO</name>
<dbReference type="GO" id="GO:0004674">
    <property type="term" value="F:protein serine/threonine kinase activity"/>
    <property type="evidence" value="ECO:0007669"/>
    <property type="project" value="TreeGrafter"/>
</dbReference>
<keyword evidence="1" id="KW-0808">Transferase</keyword>
<dbReference type="Pfam" id="PF00069">
    <property type="entry name" value="Pkinase"/>
    <property type="match status" value="1"/>
</dbReference>
<dbReference type="InterPro" id="IPR011009">
    <property type="entry name" value="Kinase-like_dom_sf"/>
</dbReference>
<reference evidence="7 8" key="1">
    <citation type="submission" date="2019-07" db="EMBL/GenBank/DDBJ databases">
        <title>Deinococcus detaillus sp. nov., isolated from humus soil in Antarctica.</title>
        <authorList>
            <person name="Zhang K."/>
        </authorList>
    </citation>
    <scope>NUCLEOTIDE SEQUENCE [LARGE SCALE GENOMIC DNA]</scope>
    <source>
        <strain evidence="7 8">H1</strain>
    </source>
</reference>